<dbReference type="KEGG" id="awd:AWOD_I_2123"/>
<dbReference type="GeneID" id="28541701"/>
<dbReference type="Proteomes" id="UP000032427">
    <property type="component" value="Chromosome 1"/>
</dbReference>
<dbReference type="OrthoDB" id="6466965at2"/>
<proteinExistence type="predicted"/>
<keyword evidence="2" id="KW-1185">Reference proteome</keyword>
<reference evidence="2" key="1">
    <citation type="submission" date="2014-09" db="EMBL/GenBank/DDBJ databases">
        <authorList>
            <person name="Hjerde E."/>
        </authorList>
    </citation>
    <scope>NUCLEOTIDE SEQUENCE [LARGE SCALE GENOMIC DNA]</scope>
    <source>
        <strain evidence="2">06/09/139</strain>
    </source>
</reference>
<dbReference type="AlphaFoldDB" id="A0A090INX4"/>
<accession>A0A090INX4</accession>
<name>A0A090INX4_9GAMM</name>
<protein>
    <submittedName>
        <fullName evidence="1">Uncharacterized protein</fullName>
    </submittedName>
</protein>
<evidence type="ECO:0000313" key="1">
    <source>
        <dbReference type="EMBL" id="CED72187.1"/>
    </source>
</evidence>
<evidence type="ECO:0000313" key="2">
    <source>
        <dbReference type="Proteomes" id="UP000032427"/>
    </source>
</evidence>
<gene>
    <name evidence="1" type="ORF">AWOD_I_2123</name>
</gene>
<dbReference type="HOGENOM" id="CLU_808794_0_0_6"/>
<dbReference type="PATRIC" id="fig|80852.17.peg.2196"/>
<sequence>MSKLFKLKSFFTLDEAIRYLSDSLEEPVSLSDIYRLAMDKHLTLSVRLINQAVAIKGQIVSGQDGDLVQLQTDLVTGEALDEPYSVCIDDDAIPIDINKWFLIDGKVHVVDGVWDLVMIGMEALEIERLYQNEVNGPDPVVADAPGLYLKQGDMVCRLQKESFDKTEETLTDIQSGLEFILEPKGISVDDFLARDNDNLYDDLTDDEVDNISLLFSLMRNQVDGIGNYEDSCCLADHSCQYVIRTSELTRFVRSLQDEPEPTPPAEKALTTTERNTLLTFIDALLKEQQIDSSRKGLAPSLKLMTEKAGRPISENTIRKILNQVSDITA</sequence>
<organism evidence="1 2">
    <name type="scientific">Aliivibrio wodanis</name>
    <dbReference type="NCBI Taxonomy" id="80852"/>
    <lineage>
        <taxon>Bacteria</taxon>
        <taxon>Pseudomonadati</taxon>
        <taxon>Pseudomonadota</taxon>
        <taxon>Gammaproteobacteria</taxon>
        <taxon>Vibrionales</taxon>
        <taxon>Vibrionaceae</taxon>
        <taxon>Aliivibrio</taxon>
    </lineage>
</organism>
<dbReference type="EMBL" id="LN554846">
    <property type="protein sequence ID" value="CED72187.1"/>
    <property type="molecule type" value="Genomic_DNA"/>
</dbReference>
<dbReference type="STRING" id="80852.AWOD_I_2123"/>